<protein>
    <submittedName>
        <fullName evidence="2">Ribbon-helix-helix protein, CopG family</fullName>
    </submittedName>
</protein>
<feature type="region of interest" description="Disordered" evidence="1">
    <location>
        <begin position="15"/>
        <end position="43"/>
    </location>
</feature>
<dbReference type="SUPFAM" id="SSF47598">
    <property type="entry name" value="Ribbon-helix-helix"/>
    <property type="match status" value="1"/>
</dbReference>
<reference evidence="2 3" key="1">
    <citation type="submission" date="2018-09" db="EMBL/GenBank/DDBJ databases">
        <title>Genome sequencing of strain 2DFW10M-5.</title>
        <authorList>
            <person name="Heo J."/>
            <person name="Kim S.-J."/>
            <person name="Kwon S.-W."/>
        </authorList>
    </citation>
    <scope>NUCLEOTIDE SEQUENCE [LARGE SCALE GENOMIC DNA]</scope>
    <source>
        <strain evidence="2 3">2DFW10M-5</strain>
    </source>
</reference>
<dbReference type="OrthoDB" id="5188268at2"/>
<gene>
    <name evidence="2" type="ORF">D7I44_01585</name>
</gene>
<dbReference type="RefSeq" id="WP_120787884.1">
    <property type="nucleotide sequence ID" value="NZ_CP032624.1"/>
</dbReference>
<feature type="compositionally biased region" description="Basic and acidic residues" evidence="1">
    <location>
        <begin position="15"/>
        <end position="35"/>
    </location>
</feature>
<evidence type="ECO:0000256" key="1">
    <source>
        <dbReference type="SAM" id="MobiDB-lite"/>
    </source>
</evidence>
<evidence type="ECO:0000313" key="2">
    <source>
        <dbReference type="EMBL" id="AYG02350.1"/>
    </source>
</evidence>
<accession>A0A387BMU3</accession>
<dbReference type="GO" id="GO:0006355">
    <property type="term" value="P:regulation of DNA-templated transcription"/>
    <property type="evidence" value="ECO:0007669"/>
    <property type="project" value="InterPro"/>
</dbReference>
<dbReference type="InterPro" id="IPR010985">
    <property type="entry name" value="Ribbon_hlx_hlx"/>
</dbReference>
<dbReference type="AlphaFoldDB" id="A0A387BMU3"/>
<evidence type="ECO:0000313" key="3">
    <source>
        <dbReference type="Proteomes" id="UP000275069"/>
    </source>
</evidence>
<organism evidence="2 3">
    <name type="scientific">Gryllotalpicola protaetiae</name>
    <dbReference type="NCBI Taxonomy" id="2419771"/>
    <lineage>
        <taxon>Bacteria</taxon>
        <taxon>Bacillati</taxon>
        <taxon>Actinomycetota</taxon>
        <taxon>Actinomycetes</taxon>
        <taxon>Micrococcales</taxon>
        <taxon>Microbacteriaceae</taxon>
        <taxon>Gryllotalpicola</taxon>
    </lineage>
</organism>
<sequence>MDDRIPDEARDAIRAELDADTAEYRDGVPEGEWTKPNRGPSPLLTLRVPPETLEALQVLAASNGVSVSTLARGFILDGLASHEGDDLRVALERLERDLAAVKARALAS</sequence>
<keyword evidence="3" id="KW-1185">Reference proteome</keyword>
<dbReference type="EMBL" id="CP032624">
    <property type="protein sequence ID" value="AYG02350.1"/>
    <property type="molecule type" value="Genomic_DNA"/>
</dbReference>
<dbReference type="KEGG" id="gry:D7I44_01585"/>
<proteinExistence type="predicted"/>
<dbReference type="Proteomes" id="UP000275069">
    <property type="component" value="Chromosome"/>
</dbReference>
<name>A0A387BMU3_9MICO</name>